<dbReference type="EMBL" id="KB445581">
    <property type="protein sequence ID" value="EMD87866.1"/>
    <property type="molecule type" value="Genomic_DNA"/>
</dbReference>
<gene>
    <name evidence="1" type="ORF">COCHEDRAFT_1159078</name>
</gene>
<dbReference type="InterPro" id="IPR052469">
    <property type="entry name" value="MEIOB"/>
</dbReference>
<dbReference type="GO" id="GO:0008310">
    <property type="term" value="F:single-stranded DNA 3'-5' DNA exonuclease activity"/>
    <property type="evidence" value="ECO:0007669"/>
    <property type="project" value="TreeGrafter"/>
</dbReference>
<proteinExistence type="predicted"/>
<name>M2U1H0_COCH5</name>
<dbReference type="OMA" id="EHVNPPF"/>
<reference evidence="2" key="2">
    <citation type="journal article" date="2013" name="PLoS Genet.">
        <title>Comparative genome structure, secondary metabolite, and effector coding capacity across Cochliobolus pathogens.</title>
        <authorList>
            <person name="Condon B.J."/>
            <person name="Leng Y."/>
            <person name="Wu D."/>
            <person name="Bushley K.E."/>
            <person name="Ohm R.A."/>
            <person name="Otillar R."/>
            <person name="Martin J."/>
            <person name="Schackwitz W."/>
            <person name="Grimwood J."/>
            <person name="MohdZainudin N."/>
            <person name="Xue C."/>
            <person name="Wang R."/>
            <person name="Manning V.A."/>
            <person name="Dhillon B."/>
            <person name="Tu Z.J."/>
            <person name="Steffenson B.J."/>
            <person name="Salamov A."/>
            <person name="Sun H."/>
            <person name="Lowry S."/>
            <person name="LaButti K."/>
            <person name="Han J."/>
            <person name="Copeland A."/>
            <person name="Lindquist E."/>
            <person name="Barry K."/>
            <person name="Schmutz J."/>
            <person name="Baker S.E."/>
            <person name="Ciuffetti L.M."/>
            <person name="Grigoriev I.V."/>
            <person name="Zhong S."/>
            <person name="Turgeon B.G."/>
        </authorList>
    </citation>
    <scope>NUCLEOTIDE SEQUENCE [LARGE SCALE GENOMIC DNA]</scope>
    <source>
        <strain evidence="2">C5 / ATCC 48332 / race O</strain>
    </source>
</reference>
<dbReference type="eggNOG" id="ENOG502S2YX">
    <property type="taxonomic scope" value="Eukaryota"/>
</dbReference>
<protein>
    <submittedName>
        <fullName evidence="1">Uncharacterized protein</fullName>
    </submittedName>
</protein>
<dbReference type="GO" id="GO:0000712">
    <property type="term" value="P:resolution of meiotic recombination intermediates"/>
    <property type="evidence" value="ECO:0007669"/>
    <property type="project" value="TreeGrafter"/>
</dbReference>
<dbReference type="STRING" id="701091.M2U1H0"/>
<evidence type="ECO:0000313" key="1">
    <source>
        <dbReference type="EMBL" id="EMD87866.1"/>
    </source>
</evidence>
<sequence length="482" mass="53339">MPPPSSIQFYFSSSPSENSDGFTSGDMQSAHAPTGVDIASTWIPTLDYEEAEIGSLEPGPCKLALMGRIVNFNDQVRPTKSHKAAQGCIKVMVADDTGVLTVRLWYAETRYKLKLGQLVGIWTVHISNSSEFNTLAPSTAPLFTSMFPEGERNCHFAVYEGSDDGSRFKRPYGVKESRALTGLMTLKNFMDGGYDIDEPKLLVCVRSIGAKKKYMNRNGTTSELISLGIFDDTVDGLLTLYSSMCDSASLFTPFTTILLISNPSWRIDKTAKLTITSGSRVDIDPDMGDARRLRAMAQRLTKREHVNPLFTIPQTAIQSFENAAIKALYTLADIDSVARSLSHSSTKERIVGYLSVLITGLNIVTPFKRNMLMSNECCGIPLFANSVHVKCKHCENLVTLRINPKILGPILDETGQIGSGKLILSDDAWCQLLGRTPHQLVETDLDVLVYLEQRLLFLRLTMGFVLDLEDEIARLAIWCVKN</sequence>
<keyword evidence="2" id="KW-1185">Reference proteome</keyword>
<dbReference type="AlphaFoldDB" id="M2U1H0"/>
<dbReference type="GO" id="GO:0003697">
    <property type="term" value="F:single-stranded DNA binding"/>
    <property type="evidence" value="ECO:0007669"/>
    <property type="project" value="TreeGrafter"/>
</dbReference>
<reference evidence="1 2" key="1">
    <citation type="journal article" date="2012" name="PLoS Pathog.">
        <title>Diverse lifestyles and strategies of plant pathogenesis encoded in the genomes of eighteen Dothideomycetes fungi.</title>
        <authorList>
            <person name="Ohm R.A."/>
            <person name="Feau N."/>
            <person name="Henrissat B."/>
            <person name="Schoch C.L."/>
            <person name="Horwitz B.A."/>
            <person name="Barry K.W."/>
            <person name="Condon B.J."/>
            <person name="Copeland A.C."/>
            <person name="Dhillon B."/>
            <person name="Glaser F."/>
            <person name="Hesse C.N."/>
            <person name="Kosti I."/>
            <person name="LaButti K."/>
            <person name="Lindquist E.A."/>
            <person name="Lucas S."/>
            <person name="Salamov A.A."/>
            <person name="Bradshaw R.E."/>
            <person name="Ciuffetti L."/>
            <person name="Hamelin R.C."/>
            <person name="Kema G.H.J."/>
            <person name="Lawrence C."/>
            <person name="Scott J.A."/>
            <person name="Spatafora J.W."/>
            <person name="Turgeon B.G."/>
            <person name="de Wit P.J.G.M."/>
            <person name="Zhong S."/>
            <person name="Goodwin S.B."/>
            <person name="Grigoriev I.V."/>
        </authorList>
    </citation>
    <scope>NUCLEOTIDE SEQUENCE [LARGE SCALE GENOMIC DNA]</scope>
    <source>
        <strain evidence="2">C5 / ATCC 48332 / race O</strain>
    </source>
</reference>
<dbReference type="InterPro" id="IPR012340">
    <property type="entry name" value="NA-bd_OB-fold"/>
</dbReference>
<organism evidence="1 2">
    <name type="scientific">Cochliobolus heterostrophus (strain C5 / ATCC 48332 / race O)</name>
    <name type="common">Southern corn leaf blight fungus</name>
    <name type="synonym">Bipolaris maydis</name>
    <dbReference type="NCBI Taxonomy" id="701091"/>
    <lineage>
        <taxon>Eukaryota</taxon>
        <taxon>Fungi</taxon>
        <taxon>Dikarya</taxon>
        <taxon>Ascomycota</taxon>
        <taxon>Pezizomycotina</taxon>
        <taxon>Dothideomycetes</taxon>
        <taxon>Pleosporomycetidae</taxon>
        <taxon>Pleosporales</taxon>
        <taxon>Pleosporineae</taxon>
        <taxon>Pleosporaceae</taxon>
        <taxon>Bipolaris</taxon>
    </lineage>
</organism>
<dbReference type="SUPFAM" id="SSF50249">
    <property type="entry name" value="Nucleic acid-binding proteins"/>
    <property type="match status" value="1"/>
</dbReference>
<dbReference type="Proteomes" id="UP000016936">
    <property type="component" value="Unassembled WGS sequence"/>
</dbReference>
<dbReference type="HOGENOM" id="CLU_039318_0_0_1"/>
<dbReference type="OrthoDB" id="3248508at2759"/>
<evidence type="ECO:0000313" key="2">
    <source>
        <dbReference type="Proteomes" id="UP000016936"/>
    </source>
</evidence>
<accession>M2U1H0</accession>
<dbReference type="PANTHER" id="PTHR21166:SF2">
    <property type="entry name" value="CELL DIVISION CONTROL PROTEIN 24 OB DOMAIN-CONTAINING PROTEIN-RELATED"/>
    <property type="match status" value="1"/>
</dbReference>
<dbReference type="PANTHER" id="PTHR21166">
    <property type="entry name" value="CELL DIVISION CONTROL PROTEIN 24 OB DOMAIN-CONTAINING PROTEIN-RELATED"/>
    <property type="match status" value="1"/>
</dbReference>